<dbReference type="CDD" id="cd06905">
    <property type="entry name" value="M14-like"/>
    <property type="match status" value="1"/>
</dbReference>
<dbReference type="GO" id="GO:0004181">
    <property type="term" value="F:metallocarboxypeptidase activity"/>
    <property type="evidence" value="ECO:0007669"/>
    <property type="project" value="InterPro"/>
</dbReference>
<evidence type="ECO:0000256" key="1">
    <source>
        <dbReference type="ARBA" id="ARBA00001947"/>
    </source>
</evidence>
<keyword evidence="6" id="KW-0482">Metalloprotease</keyword>
<dbReference type="OrthoDB" id="5294005at2"/>
<dbReference type="AlphaFoldDB" id="A0A328X0C7"/>
<evidence type="ECO:0000313" key="10">
    <source>
        <dbReference type="EMBL" id="RAR51035.1"/>
    </source>
</evidence>
<keyword evidence="10" id="KW-0121">Carboxypeptidase</keyword>
<dbReference type="GO" id="GO:0005615">
    <property type="term" value="C:extracellular space"/>
    <property type="evidence" value="ECO:0007669"/>
    <property type="project" value="TreeGrafter"/>
</dbReference>
<organism evidence="10 11">
    <name type="scientific">Flavobacterium lacus</name>
    <dbReference type="NCBI Taxonomy" id="1353778"/>
    <lineage>
        <taxon>Bacteria</taxon>
        <taxon>Pseudomonadati</taxon>
        <taxon>Bacteroidota</taxon>
        <taxon>Flavobacteriia</taxon>
        <taxon>Flavobacteriales</taxon>
        <taxon>Flavobacteriaceae</taxon>
        <taxon>Flavobacterium</taxon>
    </lineage>
</organism>
<keyword evidence="8" id="KW-0732">Signal</keyword>
<sequence length="547" mass="61191">MRKKILVFFLFLFGFSQAQNGYLTYEDLSKKLNELQTKSKFCSVKSIGKSAEGKDLWLLTLSTSEKAKPALLITAGIDGKHQAGTQIAVKLIEQLLNDSNLSKLLEEKTLYFVPSVSPDAIAAYFNKVKYEKSGNATQTDDDRDGKIGEDGFEDLNNDGLITQVRIEDVTGSYIESPDDARILIKADPSKNQVGKYSLISEGFDNDKDGKFNEDASEGVNIDKNFTFDHPVFEKGAGVYVASEPETRALLDFLYLNQNIYGVLTFGMHNNLSEAPKFDSKSANTRIIKGWLENDVKAAEHVSKLYTEKAAIKDGPKLPMTKGNFAQTAYYHAGKFSFSTPGWWMDKVEEKKDSTDTKTDKPKKGEKTELNAEIEFLKWAERNQLNPVFVNWTSIKHPDFPNQKAEVGGFVPYVMNNPPSKFLDESVAKHKLFLVELVNAMPKIETTIPVVEKLDSNLFRITIKVVNKGMLPTYAEIGDKIRFVSRMKTEIKLNGNQKMVSGRKYFLRDALQPDETEAYSWLVSGSGTATISTGCATTGIKEIKVELK</sequence>
<proteinExistence type="inferred from homology"/>
<dbReference type="PROSITE" id="PS52035">
    <property type="entry name" value="PEPTIDASE_M14"/>
    <property type="match status" value="1"/>
</dbReference>
<dbReference type="PANTHER" id="PTHR11705">
    <property type="entry name" value="PROTEASE FAMILY M14 CARBOXYPEPTIDASE A,B"/>
    <property type="match status" value="1"/>
</dbReference>
<evidence type="ECO:0000256" key="4">
    <source>
        <dbReference type="ARBA" id="ARBA00022801"/>
    </source>
</evidence>
<evidence type="ECO:0000256" key="2">
    <source>
        <dbReference type="ARBA" id="ARBA00005988"/>
    </source>
</evidence>
<comment type="similarity">
    <text evidence="2 7">Belongs to the peptidase M14 family.</text>
</comment>
<dbReference type="EMBL" id="QLSV01000001">
    <property type="protein sequence ID" value="RAR51035.1"/>
    <property type="molecule type" value="Genomic_DNA"/>
</dbReference>
<dbReference type="PANTHER" id="PTHR11705:SF143">
    <property type="entry name" value="SLL0236 PROTEIN"/>
    <property type="match status" value="1"/>
</dbReference>
<dbReference type="Pfam" id="PF00246">
    <property type="entry name" value="Peptidase_M14"/>
    <property type="match status" value="1"/>
</dbReference>
<dbReference type="Proteomes" id="UP000249518">
    <property type="component" value="Unassembled WGS sequence"/>
</dbReference>
<reference evidence="10 11" key="1">
    <citation type="submission" date="2018-06" db="EMBL/GenBank/DDBJ databases">
        <title>Genomic Encyclopedia of Type Strains, Phase III (KMG-III): the genomes of soil and plant-associated and newly described type strains.</title>
        <authorList>
            <person name="Whitman W."/>
        </authorList>
    </citation>
    <scope>NUCLEOTIDE SEQUENCE [LARGE SCALE GENOMIC DNA]</scope>
    <source>
        <strain evidence="10 11">CGMCC 1.12504</strain>
    </source>
</reference>
<feature type="signal peptide" evidence="8">
    <location>
        <begin position="1"/>
        <end position="18"/>
    </location>
</feature>
<dbReference type="SMART" id="SM00631">
    <property type="entry name" value="Zn_pept"/>
    <property type="match status" value="1"/>
</dbReference>
<dbReference type="GO" id="GO:0006508">
    <property type="term" value="P:proteolysis"/>
    <property type="evidence" value="ECO:0007669"/>
    <property type="project" value="UniProtKB-KW"/>
</dbReference>
<keyword evidence="3" id="KW-0645">Protease</keyword>
<comment type="cofactor">
    <cofactor evidence="1">
        <name>Zn(2+)</name>
        <dbReference type="ChEBI" id="CHEBI:29105"/>
    </cofactor>
</comment>
<dbReference type="InterPro" id="IPR000834">
    <property type="entry name" value="Peptidase_M14"/>
</dbReference>
<evidence type="ECO:0000256" key="7">
    <source>
        <dbReference type="PROSITE-ProRule" id="PRU01379"/>
    </source>
</evidence>
<dbReference type="SUPFAM" id="SSF53187">
    <property type="entry name" value="Zn-dependent exopeptidases"/>
    <property type="match status" value="1"/>
</dbReference>
<accession>A0A328X0C7</accession>
<evidence type="ECO:0000259" key="9">
    <source>
        <dbReference type="PROSITE" id="PS52035"/>
    </source>
</evidence>
<comment type="caution">
    <text evidence="10">The sequence shown here is derived from an EMBL/GenBank/DDBJ whole genome shotgun (WGS) entry which is preliminary data.</text>
</comment>
<dbReference type="GO" id="GO:0008270">
    <property type="term" value="F:zinc ion binding"/>
    <property type="evidence" value="ECO:0007669"/>
    <property type="project" value="InterPro"/>
</dbReference>
<dbReference type="Gene3D" id="3.40.630.10">
    <property type="entry name" value="Zn peptidases"/>
    <property type="match status" value="1"/>
</dbReference>
<comment type="caution">
    <text evidence="7">Lacks conserved residue(s) required for the propagation of feature annotation.</text>
</comment>
<evidence type="ECO:0000256" key="3">
    <source>
        <dbReference type="ARBA" id="ARBA00022670"/>
    </source>
</evidence>
<keyword evidence="11" id="KW-1185">Reference proteome</keyword>
<evidence type="ECO:0000256" key="6">
    <source>
        <dbReference type="ARBA" id="ARBA00023049"/>
    </source>
</evidence>
<evidence type="ECO:0000313" key="11">
    <source>
        <dbReference type="Proteomes" id="UP000249518"/>
    </source>
</evidence>
<gene>
    <name evidence="10" type="ORF">B0I10_101208</name>
</gene>
<evidence type="ECO:0000256" key="5">
    <source>
        <dbReference type="ARBA" id="ARBA00022833"/>
    </source>
</evidence>
<feature type="chain" id="PRO_5016341324" evidence="8">
    <location>
        <begin position="19"/>
        <end position="547"/>
    </location>
</feature>
<keyword evidence="5" id="KW-0862">Zinc</keyword>
<protein>
    <submittedName>
        <fullName evidence="10">Zinc carboxypeptidase</fullName>
    </submittedName>
</protein>
<feature type="domain" description="Peptidase M14" evidence="9">
    <location>
        <begin position="21"/>
        <end position="361"/>
    </location>
</feature>
<dbReference type="RefSeq" id="WP_112084623.1">
    <property type="nucleotide sequence ID" value="NZ_QLSV01000001.1"/>
</dbReference>
<name>A0A328X0C7_9FLAO</name>
<keyword evidence="4" id="KW-0378">Hydrolase</keyword>
<evidence type="ECO:0000256" key="8">
    <source>
        <dbReference type="SAM" id="SignalP"/>
    </source>
</evidence>